<dbReference type="InterPro" id="IPR010656">
    <property type="entry name" value="DctM"/>
</dbReference>
<keyword evidence="3 7" id="KW-0997">Cell inner membrane</keyword>
<evidence type="ECO:0000256" key="1">
    <source>
        <dbReference type="ARBA" id="ARBA00004429"/>
    </source>
</evidence>
<feature type="transmembrane region" description="Helical" evidence="7">
    <location>
        <begin position="33"/>
        <end position="54"/>
    </location>
</feature>
<evidence type="ECO:0000259" key="9">
    <source>
        <dbReference type="Pfam" id="PF06808"/>
    </source>
</evidence>
<dbReference type="GO" id="GO:0022857">
    <property type="term" value="F:transmembrane transporter activity"/>
    <property type="evidence" value="ECO:0007669"/>
    <property type="project" value="UniProtKB-UniRule"/>
</dbReference>
<organism evidence="10 11">
    <name type="scientific">Jezberella montanilacus</name>
    <dbReference type="NCBI Taxonomy" id="323426"/>
    <lineage>
        <taxon>Bacteria</taxon>
        <taxon>Pseudomonadati</taxon>
        <taxon>Pseudomonadota</taxon>
        <taxon>Betaproteobacteria</taxon>
        <taxon>Burkholderiales</taxon>
        <taxon>Alcaligenaceae</taxon>
        <taxon>Jezberella</taxon>
    </lineage>
</organism>
<feature type="transmembrane region" description="Helical" evidence="7">
    <location>
        <begin position="189"/>
        <end position="206"/>
    </location>
</feature>
<dbReference type="PANTHER" id="PTHR33362:SF7">
    <property type="entry name" value="SLL1103 PROTEIN"/>
    <property type="match status" value="1"/>
</dbReference>
<comment type="subunit">
    <text evidence="7">The complex comprises the extracytoplasmic solute receptor protein and the two transmembrane proteins.</text>
</comment>
<gene>
    <name evidence="10" type="ORF">BCM14_1765</name>
</gene>
<evidence type="ECO:0000256" key="6">
    <source>
        <dbReference type="ARBA" id="ARBA00023136"/>
    </source>
</evidence>
<evidence type="ECO:0000256" key="5">
    <source>
        <dbReference type="ARBA" id="ARBA00022989"/>
    </source>
</evidence>
<comment type="function">
    <text evidence="7">Part of the tripartite ATP-independent periplasmic (TRAP) transport system.</text>
</comment>
<dbReference type="InterPro" id="IPR004681">
    <property type="entry name" value="TRAP_DctM"/>
</dbReference>
<comment type="similarity">
    <text evidence="7">Belongs to the TRAP transporter large permease family.</text>
</comment>
<feature type="compositionally biased region" description="Polar residues" evidence="8">
    <location>
        <begin position="485"/>
        <end position="496"/>
    </location>
</feature>
<evidence type="ECO:0000256" key="3">
    <source>
        <dbReference type="ARBA" id="ARBA00022519"/>
    </source>
</evidence>
<feature type="transmembrane region" description="Helical" evidence="7">
    <location>
        <begin position="426"/>
        <end position="447"/>
    </location>
</feature>
<proteinExistence type="inferred from homology"/>
<evidence type="ECO:0000256" key="4">
    <source>
        <dbReference type="ARBA" id="ARBA00022692"/>
    </source>
</evidence>
<feature type="domain" description="TRAP C4-dicarboxylate transport system permease DctM subunit" evidence="9">
    <location>
        <begin position="13"/>
        <end position="449"/>
    </location>
</feature>
<dbReference type="Proteomes" id="UP000238308">
    <property type="component" value="Unassembled WGS sequence"/>
</dbReference>
<feature type="transmembrane region" description="Helical" evidence="7">
    <location>
        <begin position="66"/>
        <end position="86"/>
    </location>
</feature>
<reference evidence="10 11" key="1">
    <citation type="submission" date="2018-03" db="EMBL/GenBank/DDBJ databases">
        <title>Genomic Encyclopedia of Type Strains, Phase III (KMG-III): the genomes of soil and plant-associated and newly described type strains.</title>
        <authorList>
            <person name="Whitman W."/>
        </authorList>
    </citation>
    <scope>NUCLEOTIDE SEQUENCE [LARGE SCALE GENOMIC DNA]</scope>
    <source>
        <strain evidence="10 11">MWH-P2sevCIIIb</strain>
    </source>
</reference>
<evidence type="ECO:0000256" key="7">
    <source>
        <dbReference type="RuleBase" id="RU369079"/>
    </source>
</evidence>
<feature type="transmembrane region" description="Helical" evidence="7">
    <location>
        <begin position="230"/>
        <end position="251"/>
    </location>
</feature>
<comment type="subcellular location">
    <subcellularLocation>
        <location evidence="1 7">Cell inner membrane</location>
        <topology evidence="1 7">Multi-pass membrane protein</topology>
    </subcellularLocation>
</comment>
<dbReference type="NCBIfam" id="TIGR00786">
    <property type="entry name" value="dctM"/>
    <property type="match status" value="1"/>
</dbReference>
<keyword evidence="7" id="KW-0813">Transport</keyword>
<feature type="transmembrane region" description="Helical" evidence="7">
    <location>
        <begin position="299"/>
        <end position="324"/>
    </location>
</feature>
<keyword evidence="5 7" id="KW-1133">Transmembrane helix</keyword>
<dbReference type="PANTHER" id="PTHR33362">
    <property type="entry name" value="SIALIC ACID TRAP TRANSPORTER PERMEASE PROTEIN SIAT-RELATED"/>
    <property type="match status" value="1"/>
</dbReference>
<evidence type="ECO:0000256" key="8">
    <source>
        <dbReference type="SAM" id="MobiDB-lite"/>
    </source>
</evidence>
<feature type="transmembrane region" description="Helical" evidence="7">
    <location>
        <begin position="146"/>
        <end position="169"/>
    </location>
</feature>
<accession>A0A2T0XGG2</accession>
<feature type="transmembrane region" description="Helical" evidence="7">
    <location>
        <begin position="336"/>
        <end position="366"/>
    </location>
</feature>
<name>A0A2T0XGG2_9BURK</name>
<keyword evidence="2" id="KW-1003">Cell membrane</keyword>
<evidence type="ECO:0000313" key="10">
    <source>
        <dbReference type="EMBL" id="PRY98048.1"/>
    </source>
</evidence>
<keyword evidence="6 7" id="KW-0472">Membrane</keyword>
<feature type="transmembrane region" description="Helical" evidence="7">
    <location>
        <begin position="257"/>
        <end position="278"/>
    </location>
</feature>
<feature type="transmembrane region" description="Helical" evidence="7">
    <location>
        <begin position="106"/>
        <end position="134"/>
    </location>
</feature>
<dbReference type="EMBL" id="PVTV01000013">
    <property type="protein sequence ID" value="PRY98048.1"/>
    <property type="molecule type" value="Genomic_DNA"/>
</dbReference>
<protein>
    <recommendedName>
        <fullName evidence="7">TRAP transporter large permease protein</fullName>
    </recommendedName>
</protein>
<evidence type="ECO:0000313" key="11">
    <source>
        <dbReference type="Proteomes" id="UP000238308"/>
    </source>
</evidence>
<dbReference type="AlphaFoldDB" id="A0A2T0XGG2"/>
<sequence>MMSMQTFAPLMFAGLVFIMLIGFPVAFSLSALGLISAAIAIYMGWFPASFMYNLPLNVFSILTNDLLLAIPFFTLMGAVLEKCGLAEDMLDSMGQLFGPVRGGLGYSVIIVGFILGAITGTVAGQVIAMAMISLPVMMRYGYNMRYATGVLAASGTITQLVPPSLVLVVMADQLGRSVGDMYKGAWGPSILQVGIFMLYTFILSRVKPSYLPGIPREAIELRGWLLWKKCLRGIIPSALLIFAVLGSMGGLPGMDTAVATPTEAGAMGAVGAILLAAFHRRLNWDIIKNGITGTMRITAMVVFILIGSRVFSLVFQGVDGAIWIEHMLSGLPGGQIGFLVAVNLFVFFLAFFLDFFEIAFIILPMLAPVANKLGIDMIWFGVLLCVNMQTSFMHPPFGFALFYLRGAADQIFKDGTLPRKVLSKDIYLGSIPFVLLQLVLVVIVIFVPQTVTIFVDKPKVIDLNSVQIEVPKDLSNDSEDDTDGQDNSAQMMKNFK</sequence>
<dbReference type="Pfam" id="PF06808">
    <property type="entry name" value="DctM"/>
    <property type="match status" value="1"/>
</dbReference>
<comment type="caution">
    <text evidence="10">The sequence shown here is derived from an EMBL/GenBank/DDBJ whole genome shotgun (WGS) entry which is preliminary data.</text>
</comment>
<keyword evidence="11" id="KW-1185">Reference proteome</keyword>
<feature type="region of interest" description="Disordered" evidence="8">
    <location>
        <begin position="474"/>
        <end position="496"/>
    </location>
</feature>
<evidence type="ECO:0000256" key="2">
    <source>
        <dbReference type="ARBA" id="ARBA00022475"/>
    </source>
</evidence>
<feature type="transmembrane region" description="Helical" evidence="7">
    <location>
        <begin position="7"/>
        <end position="27"/>
    </location>
</feature>
<keyword evidence="4 7" id="KW-0812">Transmembrane</keyword>
<dbReference type="GO" id="GO:0005886">
    <property type="term" value="C:plasma membrane"/>
    <property type="evidence" value="ECO:0007669"/>
    <property type="project" value="UniProtKB-SubCell"/>
</dbReference>